<accession>A0A0A9FLH6</accession>
<dbReference type="EMBL" id="GBRH01184709">
    <property type="protein sequence ID" value="JAE13187.1"/>
    <property type="molecule type" value="Transcribed_RNA"/>
</dbReference>
<sequence>MGLSPVVPLRRGDQRSSRG</sequence>
<name>A0A0A9FLH6_ARUDO</name>
<evidence type="ECO:0000313" key="1">
    <source>
        <dbReference type="EMBL" id="JAE13187.1"/>
    </source>
</evidence>
<reference evidence="1" key="2">
    <citation type="journal article" date="2015" name="Data Brief">
        <title>Shoot transcriptome of the giant reed, Arundo donax.</title>
        <authorList>
            <person name="Barrero R.A."/>
            <person name="Guerrero F.D."/>
            <person name="Moolhuijzen P."/>
            <person name="Goolsby J.A."/>
            <person name="Tidwell J."/>
            <person name="Bellgard S.E."/>
            <person name="Bellgard M.I."/>
        </authorList>
    </citation>
    <scope>NUCLEOTIDE SEQUENCE</scope>
    <source>
        <tissue evidence="1">Shoot tissue taken approximately 20 cm above the soil surface</tissue>
    </source>
</reference>
<dbReference type="AlphaFoldDB" id="A0A0A9FLH6"/>
<organism evidence="1">
    <name type="scientific">Arundo donax</name>
    <name type="common">Giant reed</name>
    <name type="synonym">Donax arundinaceus</name>
    <dbReference type="NCBI Taxonomy" id="35708"/>
    <lineage>
        <taxon>Eukaryota</taxon>
        <taxon>Viridiplantae</taxon>
        <taxon>Streptophyta</taxon>
        <taxon>Embryophyta</taxon>
        <taxon>Tracheophyta</taxon>
        <taxon>Spermatophyta</taxon>
        <taxon>Magnoliopsida</taxon>
        <taxon>Liliopsida</taxon>
        <taxon>Poales</taxon>
        <taxon>Poaceae</taxon>
        <taxon>PACMAD clade</taxon>
        <taxon>Arundinoideae</taxon>
        <taxon>Arundineae</taxon>
        <taxon>Arundo</taxon>
    </lineage>
</organism>
<proteinExistence type="predicted"/>
<reference evidence="1" key="1">
    <citation type="submission" date="2014-09" db="EMBL/GenBank/DDBJ databases">
        <authorList>
            <person name="Magalhaes I.L.F."/>
            <person name="Oliveira U."/>
            <person name="Santos F.R."/>
            <person name="Vidigal T.H.D.A."/>
            <person name="Brescovit A.D."/>
            <person name="Santos A.J."/>
        </authorList>
    </citation>
    <scope>NUCLEOTIDE SEQUENCE</scope>
    <source>
        <tissue evidence="1">Shoot tissue taken approximately 20 cm above the soil surface</tissue>
    </source>
</reference>
<protein>
    <submittedName>
        <fullName evidence="1">Uncharacterized protein</fullName>
    </submittedName>
</protein>